<evidence type="ECO:0000259" key="2">
    <source>
        <dbReference type="Pfam" id="PF00582"/>
    </source>
</evidence>
<proteinExistence type="inferred from homology"/>
<evidence type="ECO:0000313" key="3">
    <source>
        <dbReference type="EMBL" id="QUD87525.1"/>
    </source>
</evidence>
<dbReference type="RefSeq" id="WP_211937577.1">
    <property type="nucleotide sequence ID" value="NZ_CP073078.1"/>
</dbReference>
<dbReference type="InterPro" id="IPR006016">
    <property type="entry name" value="UspA"/>
</dbReference>
<evidence type="ECO:0000313" key="4">
    <source>
        <dbReference type="Proteomes" id="UP000676409"/>
    </source>
</evidence>
<organism evidence="3 4">
    <name type="scientific">Phenylobacterium montanum</name>
    <dbReference type="NCBI Taxonomy" id="2823693"/>
    <lineage>
        <taxon>Bacteria</taxon>
        <taxon>Pseudomonadati</taxon>
        <taxon>Pseudomonadota</taxon>
        <taxon>Alphaproteobacteria</taxon>
        <taxon>Caulobacterales</taxon>
        <taxon>Caulobacteraceae</taxon>
        <taxon>Phenylobacterium</taxon>
    </lineage>
</organism>
<dbReference type="Pfam" id="PF00582">
    <property type="entry name" value="Usp"/>
    <property type="match status" value="1"/>
</dbReference>
<sequence length="273" mass="28976">MSYKTLLVHVEADQACDDRIKLASQVAGMFAAKVVGLGCEGFAPVMATGFAATDGMVIEAVRERIAIDLPLAEQRFRTLVGNAEIVADWITGYEYPAAELAQHARGADLIVASRPRRGAAAAFSANLPDVVLEAGVPVLVCADTPAKLKAEHVLVAWKNTRESRRALADALPFLMRADRVTLLTVSGEAESVEQPGLQEVVSRLARHGVVADTLVAPKGSSAVAEVIDRTAGHLQADLVVMGAYGHPRLQEWALGGATEDLLAASSRHILFSH</sequence>
<keyword evidence="4" id="KW-1185">Reference proteome</keyword>
<name>A0A975IU96_9CAUL</name>
<dbReference type="PANTHER" id="PTHR46268">
    <property type="entry name" value="STRESS RESPONSE PROTEIN NHAX"/>
    <property type="match status" value="1"/>
</dbReference>
<dbReference type="PANTHER" id="PTHR46268:SF15">
    <property type="entry name" value="UNIVERSAL STRESS PROTEIN HP_0031"/>
    <property type="match status" value="1"/>
</dbReference>
<dbReference type="SUPFAM" id="SSF52402">
    <property type="entry name" value="Adenine nucleotide alpha hydrolases-like"/>
    <property type="match status" value="2"/>
</dbReference>
<dbReference type="KEGG" id="caul:KCG34_21120"/>
<dbReference type="CDD" id="cd00293">
    <property type="entry name" value="USP-like"/>
    <property type="match status" value="1"/>
</dbReference>
<reference evidence="3" key="1">
    <citation type="submission" date="2021-04" db="EMBL/GenBank/DDBJ databases">
        <title>The complete genome sequence of Caulobacter sp. S6.</title>
        <authorList>
            <person name="Tang Y."/>
            <person name="Ouyang W."/>
            <person name="Liu Q."/>
            <person name="Huang B."/>
            <person name="Guo Z."/>
            <person name="Lei P."/>
        </authorList>
    </citation>
    <scope>NUCLEOTIDE SEQUENCE</scope>
    <source>
        <strain evidence="3">S6</strain>
    </source>
</reference>
<comment type="similarity">
    <text evidence="1">Belongs to the universal stress protein A family.</text>
</comment>
<accession>A0A975IU96</accession>
<evidence type="ECO:0000256" key="1">
    <source>
        <dbReference type="ARBA" id="ARBA00008791"/>
    </source>
</evidence>
<dbReference type="AlphaFoldDB" id="A0A975IU96"/>
<protein>
    <submittedName>
        <fullName evidence="3">Universal stress protein</fullName>
    </submittedName>
</protein>
<feature type="domain" description="UspA" evidence="2">
    <location>
        <begin position="151"/>
        <end position="266"/>
    </location>
</feature>
<dbReference type="Gene3D" id="3.40.50.12370">
    <property type="match status" value="1"/>
</dbReference>
<dbReference type="EMBL" id="CP073078">
    <property type="protein sequence ID" value="QUD87525.1"/>
    <property type="molecule type" value="Genomic_DNA"/>
</dbReference>
<dbReference type="Proteomes" id="UP000676409">
    <property type="component" value="Chromosome"/>
</dbReference>
<gene>
    <name evidence="3" type="ORF">KCG34_21120</name>
</gene>